<keyword evidence="3" id="KW-1185">Reference proteome</keyword>
<dbReference type="Proteomes" id="UP000594261">
    <property type="component" value="Chromosome 12"/>
</dbReference>
<protein>
    <submittedName>
        <fullName evidence="2">Uncharacterized protein</fullName>
    </submittedName>
</protein>
<dbReference type="InParanoid" id="A0A7N2N425"/>
<evidence type="ECO:0000256" key="1">
    <source>
        <dbReference type="SAM" id="MobiDB-lite"/>
    </source>
</evidence>
<dbReference type="Gramene" id="QL12p005029:mrna">
    <property type="protein sequence ID" value="QL12p005029:mrna"/>
    <property type="gene ID" value="QL12p005029"/>
</dbReference>
<sequence length="126" mass="13107">METQGTSLQEPPSGSDSSSLSRVETVGGNSGTSDVICKCGEGWTCVITRTEGPDAGKAFFKCGENCTCDIWDSSGDSNVKQKLENFSGGAFCKCGEGWSCVISKIEGPKAGKAFFECADGCTCSTE</sequence>
<dbReference type="OMA" id="CEVPASG"/>
<proteinExistence type="predicted"/>
<evidence type="ECO:0000313" key="3">
    <source>
        <dbReference type="Proteomes" id="UP000594261"/>
    </source>
</evidence>
<reference evidence="2 3" key="1">
    <citation type="journal article" date="2016" name="G3 (Bethesda)">
        <title>First Draft Assembly and Annotation of the Genome of a California Endemic Oak Quercus lobata Nee (Fagaceae).</title>
        <authorList>
            <person name="Sork V.L."/>
            <person name="Fitz-Gibbon S.T."/>
            <person name="Puiu D."/>
            <person name="Crepeau M."/>
            <person name="Gugger P.F."/>
            <person name="Sherman R."/>
            <person name="Stevens K."/>
            <person name="Langley C.H."/>
            <person name="Pellegrini M."/>
            <person name="Salzberg S.L."/>
        </authorList>
    </citation>
    <scope>NUCLEOTIDE SEQUENCE [LARGE SCALE GENOMIC DNA]</scope>
    <source>
        <strain evidence="2 3">cv. SW786</strain>
    </source>
</reference>
<dbReference type="AlphaFoldDB" id="A0A7N2N425"/>
<organism evidence="2 3">
    <name type="scientific">Quercus lobata</name>
    <name type="common">Valley oak</name>
    <dbReference type="NCBI Taxonomy" id="97700"/>
    <lineage>
        <taxon>Eukaryota</taxon>
        <taxon>Viridiplantae</taxon>
        <taxon>Streptophyta</taxon>
        <taxon>Embryophyta</taxon>
        <taxon>Tracheophyta</taxon>
        <taxon>Spermatophyta</taxon>
        <taxon>Magnoliopsida</taxon>
        <taxon>eudicotyledons</taxon>
        <taxon>Gunneridae</taxon>
        <taxon>Pentapetalae</taxon>
        <taxon>rosids</taxon>
        <taxon>fabids</taxon>
        <taxon>Fagales</taxon>
        <taxon>Fagaceae</taxon>
        <taxon>Quercus</taxon>
    </lineage>
</organism>
<feature type="region of interest" description="Disordered" evidence="1">
    <location>
        <begin position="1"/>
        <end position="33"/>
    </location>
</feature>
<accession>A0A7N2N425</accession>
<name>A0A7N2N425_QUELO</name>
<dbReference type="EMBL" id="LRBV02000012">
    <property type="status" value="NOT_ANNOTATED_CDS"/>
    <property type="molecule type" value="Genomic_DNA"/>
</dbReference>
<reference evidence="2" key="2">
    <citation type="submission" date="2021-01" db="UniProtKB">
        <authorList>
            <consortium name="EnsemblPlants"/>
        </authorList>
    </citation>
    <scope>IDENTIFICATION</scope>
</reference>
<evidence type="ECO:0000313" key="2">
    <source>
        <dbReference type="EnsemblPlants" id="QL12p005029:mrna"/>
    </source>
</evidence>
<dbReference type="EnsemblPlants" id="QL12p005029:mrna">
    <property type="protein sequence ID" value="QL12p005029:mrna"/>
    <property type="gene ID" value="QL12p005029"/>
</dbReference>
<feature type="compositionally biased region" description="Low complexity" evidence="1">
    <location>
        <begin position="7"/>
        <end position="21"/>
    </location>
</feature>